<evidence type="ECO:0000313" key="12">
    <source>
        <dbReference type="EMBL" id="OGC40036.1"/>
    </source>
</evidence>
<accession>A0A1F4U521</accession>
<evidence type="ECO:0000256" key="2">
    <source>
        <dbReference type="ARBA" id="ARBA00008014"/>
    </source>
</evidence>
<keyword evidence="9 11" id="KW-0057">Aromatic amino acid biosynthesis</keyword>
<dbReference type="InterPro" id="IPR020541">
    <property type="entry name" value="Chorismate_synthase_CS"/>
</dbReference>
<keyword evidence="10 11" id="KW-0456">Lyase</keyword>
<comment type="caution">
    <text evidence="12">The sequence shown here is derived from an EMBL/GenBank/DDBJ whole genome shotgun (WGS) entry which is preliminary data.</text>
</comment>
<reference evidence="12 13" key="1">
    <citation type="journal article" date="2016" name="Nat. Commun.">
        <title>Thousands of microbial genomes shed light on interconnected biogeochemical processes in an aquifer system.</title>
        <authorList>
            <person name="Anantharaman K."/>
            <person name="Brown C.T."/>
            <person name="Hug L.A."/>
            <person name="Sharon I."/>
            <person name="Castelle C.J."/>
            <person name="Probst A.J."/>
            <person name="Thomas B.C."/>
            <person name="Singh A."/>
            <person name="Wilkins M.J."/>
            <person name="Karaoz U."/>
            <person name="Brodie E.L."/>
            <person name="Williams K.H."/>
            <person name="Hubbard S.S."/>
            <person name="Banfield J.F."/>
        </authorList>
    </citation>
    <scope>NUCLEOTIDE SEQUENCE [LARGE SCALE GENOMIC DNA]</scope>
</reference>
<name>A0A1F4U521_UNCSA</name>
<dbReference type="SUPFAM" id="SSF103263">
    <property type="entry name" value="Chorismate synthase, AroC"/>
    <property type="match status" value="1"/>
</dbReference>
<dbReference type="Gene3D" id="3.60.150.10">
    <property type="entry name" value="Chorismate synthase AroC"/>
    <property type="match status" value="2"/>
</dbReference>
<dbReference type="PANTHER" id="PTHR21085:SF0">
    <property type="entry name" value="CHORISMATE SYNTHASE"/>
    <property type="match status" value="1"/>
</dbReference>
<proteinExistence type="inferred from homology"/>
<evidence type="ECO:0000313" key="13">
    <source>
        <dbReference type="Proteomes" id="UP000179242"/>
    </source>
</evidence>
<dbReference type="InterPro" id="IPR000453">
    <property type="entry name" value="Chorismate_synth"/>
</dbReference>
<feature type="binding site" evidence="11">
    <location>
        <begin position="268"/>
        <end position="272"/>
    </location>
    <ligand>
        <name>FMN</name>
        <dbReference type="ChEBI" id="CHEBI:58210"/>
    </ligand>
</feature>
<feature type="binding site" evidence="11">
    <location>
        <position position="39"/>
    </location>
    <ligand>
        <name>NADP(+)</name>
        <dbReference type="ChEBI" id="CHEBI:58349"/>
    </ligand>
</feature>
<dbReference type="GO" id="GO:0009073">
    <property type="term" value="P:aromatic amino acid family biosynthetic process"/>
    <property type="evidence" value="ECO:0007669"/>
    <property type="project" value="UniProtKB-KW"/>
</dbReference>
<protein>
    <recommendedName>
        <fullName evidence="3 11">Chorismate synthase</fullName>
        <shortName evidence="11">CS</shortName>
        <ecNumber evidence="3 11">4.2.3.5</ecNumber>
    </recommendedName>
    <alternativeName>
        <fullName evidence="11">5-enolpyruvylshikimate-3-phosphate phospholyase</fullName>
    </alternativeName>
</protein>
<evidence type="ECO:0000256" key="8">
    <source>
        <dbReference type="ARBA" id="ARBA00022857"/>
    </source>
</evidence>
<comment type="cofactor">
    <cofactor evidence="11">
        <name>FMNH2</name>
        <dbReference type="ChEBI" id="CHEBI:57618"/>
    </cofactor>
    <text evidence="11">Reduced FMN (FMNH(2)).</text>
</comment>
<evidence type="ECO:0000256" key="3">
    <source>
        <dbReference type="ARBA" id="ARBA00013036"/>
    </source>
</evidence>
<keyword evidence="4 11" id="KW-0028">Amino-acid biosynthesis</keyword>
<dbReference type="UniPathway" id="UPA00053">
    <property type="reaction ID" value="UER00090"/>
</dbReference>
<evidence type="ECO:0000256" key="10">
    <source>
        <dbReference type="ARBA" id="ARBA00023239"/>
    </source>
</evidence>
<evidence type="ECO:0000256" key="9">
    <source>
        <dbReference type="ARBA" id="ARBA00023141"/>
    </source>
</evidence>
<organism evidence="12 13">
    <name type="scientific">candidate division WOR-1 bacterium RIFOXYC2_FULL_46_14</name>
    <dbReference type="NCBI Taxonomy" id="1802587"/>
    <lineage>
        <taxon>Bacteria</taxon>
        <taxon>Bacillati</taxon>
        <taxon>Saganbacteria</taxon>
    </lineage>
</organism>
<evidence type="ECO:0000256" key="7">
    <source>
        <dbReference type="ARBA" id="ARBA00022827"/>
    </source>
</evidence>
<dbReference type="Proteomes" id="UP000179242">
    <property type="component" value="Unassembled WGS sequence"/>
</dbReference>
<evidence type="ECO:0000256" key="11">
    <source>
        <dbReference type="HAMAP-Rule" id="MF_00300"/>
    </source>
</evidence>
<dbReference type="EMBL" id="MEUJ01000005">
    <property type="protein sequence ID" value="OGC40036.1"/>
    <property type="molecule type" value="Genomic_DNA"/>
</dbReference>
<dbReference type="Pfam" id="PF01264">
    <property type="entry name" value="Chorismate_synt"/>
    <property type="match status" value="1"/>
</dbReference>
<keyword evidence="5 11" id="KW-0285">Flavoprotein</keyword>
<comment type="function">
    <text evidence="11">Catalyzes the anti-1,4-elimination of the C-3 phosphate and the C-6 proR hydrogen from 5-enolpyruvylshikimate-3-phosphate (EPSP) to yield chorismate, which is the branch point compound that serves as the starting substrate for the three terminal pathways of aromatic amino acid biosynthesis. This reaction introduces a second double bond into the aromatic ring system.</text>
</comment>
<dbReference type="GO" id="GO:0010181">
    <property type="term" value="F:FMN binding"/>
    <property type="evidence" value="ECO:0007669"/>
    <property type="project" value="TreeGrafter"/>
</dbReference>
<dbReference type="EC" id="4.2.3.5" evidence="3 11"/>
<dbReference type="GO" id="GO:0009423">
    <property type="term" value="P:chorismate biosynthetic process"/>
    <property type="evidence" value="ECO:0007669"/>
    <property type="project" value="UniProtKB-UniRule"/>
</dbReference>
<keyword evidence="7 11" id="KW-0274">FAD</keyword>
<sequence length="335" mass="36314">MRFLTAGESHGKCLIGILEGMVSNLPLSEADINKELARRQEGYGRGERMKIEKDTVEILSGLRKGKTIGSPIALMINNKSTEFFDQVVTKLRPGHADLAGALKYNTGDIRNILERSSARETAMRVAIGAICKKFLAQFKVIVSSKVEEIGGEKNKPRFNAVIDEAKEALDSVGGIFEIKIVNVPAGLGSHVHYDRRLNALLASALMSIPAIKGVEVGLGFEASRHRGSKVHDEIFYEKGKFVHKTNNAGGIEGGMTNGEPIILKAAMKPIATLVKPLKSVDFKSKKATSAHIERADTCAVEAAAVIGEAMAAFVLTDAFLQKFGGDSLEEIRWRL</sequence>
<evidence type="ECO:0000256" key="5">
    <source>
        <dbReference type="ARBA" id="ARBA00022630"/>
    </source>
</evidence>
<dbReference type="PROSITE" id="PS00787">
    <property type="entry name" value="CHORISMATE_SYNTHASE_1"/>
    <property type="match status" value="1"/>
</dbReference>
<dbReference type="GO" id="GO:0008652">
    <property type="term" value="P:amino acid biosynthetic process"/>
    <property type="evidence" value="ECO:0007669"/>
    <property type="project" value="UniProtKB-KW"/>
</dbReference>
<feature type="binding site" evidence="11">
    <location>
        <position position="45"/>
    </location>
    <ligand>
        <name>NADP(+)</name>
        <dbReference type="ChEBI" id="CHEBI:58349"/>
    </ligand>
</feature>
<feature type="binding site" evidence="11">
    <location>
        <position position="294"/>
    </location>
    <ligand>
        <name>FMN</name>
        <dbReference type="ChEBI" id="CHEBI:58210"/>
    </ligand>
</feature>
<dbReference type="InterPro" id="IPR035904">
    <property type="entry name" value="Chorismate_synth_AroC_sf"/>
</dbReference>
<feature type="binding site" evidence="11">
    <location>
        <begin position="115"/>
        <end position="117"/>
    </location>
    <ligand>
        <name>FMN</name>
        <dbReference type="ChEBI" id="CHEBI:58210"/>
    </ligand>
</feature>
<dbReference type="HAMAP" id="MF_00300">
    <property type="entry name" value="Chorismate_synth"/>
    <property type="match status" value="1"/>
</dbReference>
<feature type="binding site" evidence="11">
    <location>
        <position position="253"/>
    </location>
    <ligand>
        <name>FMN</name>
        <dbReference type="ChEBI" id="CHEBI:58210"/>
    </ligand>
</feature>
<dbReference type="PROSITE" id="PS00788">
    <property type="entry name" value="CHORISMATE_SYNTHASE_2"/>
    <property type="match status" value="1"/>
</dbReference>
<dbReference type="CDD" id="cd07304">
    <property type="entry name" value="Chorismate_synthase"/>
    <property type="match status" value="1"/>
</dbReference>
<dbReference type="GO" id="GO:0004107">
    <property type="term" value="F:chorismate synthase activity"/>
    <property type="evidence" value="ECO:0007669"/>
    <property type="project" value="UniProtKB-UniRule"/>
</dbReference>
<dbReference type="PANTHER" id="PTHR21085">
    <property type="entry name" value="CHORISMATE SYNTHASE"/>
    <property type="match status" value="1"/>
</dbReference>
<evidence type="ECO:0000256" key="1">
    <source>
        <dbReference type="ARBA" id="ARBA00005044"/>
    </source>
</evidence>
<dbReference type="AlphaFoldDB" id="A0A1F4U521"/>
<evidence type="ECO:0000256" key="4">
    <source>
        <dbReference type="ARBA" id="ARBA00022605"/>
    </source>
</evidence>
<evidence type="ECO:0000256" key="6">
    <source>
        <dbReference type="ARBA" id="ARBA00022643"/>
    </source>
</evidence>
<dbReference type="GO" id="GO:0005829">
    <property type="term" value="C:cytosol"/>
    <property type="evidence" value="ECO:0007669"/>
    <property type="project" value="TreeGrafter"/>
</dbReference>
<comment type="catalytic activity">
    <reaction evidence="11">
        <text>5-O-(1-carboxyvinyl)-3-phosphoshikimate = chorismate + phosphate</text>
        <dbReference type="Rhea" id="RHEA:21020"/>
        <dbReference type="ChEBI" id="CHEBI:29748"/>
        <dbReference type="ChEBI" id="CHEBI:43474"/>
        <dbReference type="ChEBI" id="CHEBI:57701"/>
        <dbReference type="EC" id="4.2.3.5"/>
    </reaction>
</comment>
<keyword evidence="6 11" id="KW-0288">FMN</keyword>
<comment type="caution">
    <text evidence="11">Lacks conserved residue(s) required for the propagation of feature annotation.</text>
</comment>
<comment type="pathway">
    <text evidence="1 11">Metabolic intermediate biosynthesis; chorismate biosynthesis; chorismate from D-erythrose 4-phosphate and phosphoenolpyruvate: step 7/7.</text>
</comment>
<gene>
    <name evidence="11" type="primary">aroC</name>
    <name evidence="12" type="ORF">A2438_05805</name>
</gene>
<dbReference type="PIRSF" id="PIRSF001456">
    <property type="entry name" value="Chorismate_synth"/>
    <property type="match status" value="1"/>
</dbReference>
<comment type="subunit">
    <text evidence="11">Homotetramer.</text>
</comment>
<comment type="similarity">
    <text evidence="2 11">Belongs to the chorismate synthase family.</text>
</comment>
<keyword evidence="8 11" id="KW-0521">NADP</keyword>